<evidence type="ECO:0000313" key="1">
    <source>
        <dbReference type="EMBL" id="CRL01212.1"/>
    </source>
</evidence>
<dbReference type="AlphaFoldDB" id="A0A1J1INS7"/>
<keyword evidence="2" id="KW-1185">Reference proteome</keyword>
<proteinExistence type="predicted"/>
<sequence>MQRNVAASTSDEALSSLRIHTQLLLITLFKVSPINKNNRKLRNAKQVLKLRQHNQHRRIKENLSFKSSTLRFTMKRVSKMEIKFPFDSTLKSMEEVIKEI</sequence>
<organism evidence="1 2">
    <name type="scientific">Clunio marinus</name>
    <dbReference type="NCBI Taxonomy" id="568069"/>
    <lineage>
        <taxon>Eukaryota</taxon>
        <taxon>Metazoa</taxon>
        <taxon>Ecdysozoa</taxon>
        <taxon>Arthropoda</taxon>
        <taxon>Hexapoda</taxon>
        <taxon>Insecta</taxon>
        <taxon>Pterygota</taxon>
        <taxon>Neoptera</taxon>
        <taxon>Endopterygota</taxon>
        <taxon>Diptera</taxon>
        <taxon>Nematocera</taxon>
        <taxon>Chironomoidea</taxon>
        <taxon>Chironomidae</taxon>
        <taxon>Clunio</taxon>
    </lineage>
</organism>
<evidence type="ECO:0000313" key="2">
    <source>
        <dbReference type="Proteomes" id="UP000183832"/>
    </source>
</evidence>
<protein>
    <submittedName>
        <fullName evidence="1">CLUMA_CG014528, isoform A</fullName>
    </submittedName>
</protein>
<dbReference type="Proteomes" id="UP000183832">
    <property type="component" value="Unassembled WGS sequence"/>
</dbReference>
<dbReference type="EMBL" id="CVRI01000055">
    <property type="protein sequence ID" value="CRL01212.1"/>
    <property type="molecule type" value="Genomic_DNA"/>
</dbReference>
<name>A0A1J1INS7_9DIPT</name>
<accession>A0A1J1INS7</accession>
<gene>
    <name evidence="1" type="ORF">CLUMA_CG014528</name>
</gene>
<reference evidence="1 2" key="1">
    <citation type="submission" date="2015-04" db="EMBL/GenBank/DDBJ databases">
        <authorList>
            <person name="Syromyatnikov M.Y."/>
            <person name="Popov V.N."/>
        </authorList>
    </citation>
    <scope>NUCLEOTIDE SEQUENCE [LARGE SCALE GENOMIC DNA]</scope>
</reference>